<keyword evidence="5" id="KW-1185">Reference proteome</keyword>
<accession>A0ABV2BU70</accession>
<dbReference type="PANTHER" id="PTHR35369:SF2">
    <property type="entry name" value="BLR3025 PROTEIN"/>
    <property type="match status" value="1"/>
</dbReference>
<name>A0ABV2BU70_9GAMM</name>
<dbReference type="Proteomes" id="UP001548189">
    <property type="component" value="Unassembled WGS sequence"/>
</dbReference>
<dbReference type="InterPro" id="IPR050356">
    <property type="entry name" value="SulA_CellDiv_inhibitor"/>
</dbReference>
<feature type="domain" description="UmuC" evidence="3">
    <location>
        <begin position="3"/>
        <end position="124"/>
    </location>
</feature>
<gene>
    <name evidence="4" type="ORF">ABVT43_10115</name>
</gene>
<dbReference type="PANTHER" id="PTHR35369">
    <property type="entry name" value="BLR3025 PROTEIN-RELATED"/>
    <property type="match status" value="1"/>
</dbReference>
<organism evidence="4 5">
    <name type="scientific">Aliikangiella maris</name>
    <dbReference type="NCBI Taxonomy" id="3162458"/>
    <lineage>
        <taxon>Bacteria</taxon>
        <taxon>Pseudomonadati</taxon>
        <taxon>Pseudomonadota</taxon>
        <taxon>Gammaproteobacteria</taxon>
        <taxon>Oceanospirillales</taxon>
        <taxon>Pleioneaceae</taxon>
        <taxon>Aliikangiella</taxon>
    </lineage>
</organism>
<sequence length="480" mass="55451">MQLSQTAAIVIQANQVVCANLTAQQVGIQSGMNLSSAYSLCENLTIFERQTKTELQALEKIALMIYQYSSQVVIQAEQVIFAEVGKSQTLYNGLLPLLAQIISQLTQHSYQYQLALACTIEAAEVLSFHTQYQQTLPQAIDHPITDNKNIIYQHSLKQLEQLSIEYLNLPEYCIEKILSVGIKKIGELKKIENHAINKRFGIKVAKYLKQLYQKKSQPINYFSPPLHFYQKQAFSDVIYYKNGLTQAIVLLIKQLCRFLRVHQQSAQQLNWLLFDTEKQTLGFQVLLTHAQINQPGYIELTQLSLERFTLHSPIEAIALKVEKFCELNGSSNEFFQQESFLKSHHFINKIQSKLGENSCYHWQINNQHLPEKKQSLTPLINSLETAENLITNTSKSELSSPKKPRPSWLFAKPQAAYIIQKQLAWHGKMTIISTVERISSDWWEQAESRDYYVAYHESGVYYWVFFDHKKKSWFVHGIFC</sequence>
<comment type="caution">
    <text evidence="4">The sequence shown here is derived from an EMBL/GenBank/DDBJ whole genome shotgun (WGS) entry which is preliminary data.</text>
</comment>
<evidence type="ECO:0000256" key="2">
    <source>
        <dbReference type="ARBA" id="ARBA00022763"/>
    </source>
</evidence>
<dbReference type="InterPro" id="IPR043502">
    <property type="entry name" value="DNA/RNA_pol_sf"/>
</dbReference>
<keyword evidence="2" id="KW-0227">DNA damage</keyword>
<protein>
    <submittedName>
        <fullName evidence="4">DNA polymerase Y family protein</fullName>
    </submittedName>
</protein>
<dbReference type="SUPFAM" id="SSF56672">
    <property type="entry name" value="DNA/RNA polymerases"/>
    <property type="match status" value="1"/>
</dbReference>
<comment type="similarity">
    <text evidence="1">Belongs to the DNA polymerase type-Y family.</text>
</comment>
<proteinExistence type="inferred from homology"/>
<dbReference type="Pfam" id="PF00817">
    <property type="entry name" value="IMS"/>
    <property type="match status" value="1"/>
</dbReference>
<dbReference type="RefSeq" id="WP_353896067.1">
    <property type="nucleotide sequence ID" value="NZ_JBEVCJ010000010.1"/>
</dbReference>
<evidence type="ECO:0000256" key="1">
    <source>
        <dbReference type="ARBA" id="ARBA00010945"/>
    </source>
</evidence>
<dbReference type="InterPro" id="IPR001126">
    <property type="entry name" value="UmuC"/>
</dbReference>
<reference evidence="4 5" key="1">
    <citation type="submission" date="2024-06" db="EMBL/GenBank/DDBJ databases">
        <authorList>
            <person name="Li F."/>
        </authorList>
    </citation>
    <scope>NUCLEOTIDE SEQUENCE [LARGE SCALE GENOMIC DNA]</scope>
    <source>
        <strain evidence="4 5">GXAS 311</strain>
    </source>
</reference>
<dbReference type="CDD" id="cd03468">
    <property type="entry name" value="PolY_like"/>
    <property type="match status" value="1"/>
</dbReference>
<dbReference type="InterPro" id="IPR043128">
    <property type="entry name" value="Rev_trsase/Diguanyl_cyclase"/>
</dbReference>
<dbReference type="Gene3D" id="3.40.1170.60">
    <property type="match status" value="1"/>
</dbReference>
<evidence type="ECO:0000313" key="4">
    <source>
        <dbReference type="EMBL" id="MET1255481.1"/>
    </source>
</evidence>
<dbReference type="EMBL" id="JBEVCJ010000010">
    <property type="protein sequence ID" value="MET1255481.1"/>
    <property type="molecule type" value="Genomic_DNA"/>
</dbReference>
<evidence type="ECO:0000313" key="5">
    <source>
        <dbReference type="Proteomes" id="UP001548189"/>
    </source>
</evidence>
<dbReference type="Gene3D" id="3.30.70.270">
    <property type="match status" value="1"/>
</dbReference>
<evidence type="ECO:0000259" key="3">
    <source>
        <dbReference type="Pfam" id="PF00817"/>
    </source>
</evidence>